<evidence type="ECO:0000256" key="5">
    <source>
        <dbReference type="ARBA" id="ARBA00022777"/>
    </source>
</evidence>
<dbReference type="OrthoDB" id="2104723at2759"/>
<evidence type="ECO:0000256" key="4">
    <source>
        <dbReference type="ARBA" id="ARBA00022741"/>
    </source>
</evidence>
<keyword evidence="5" id="KW-0418">Kinase</keyword>
<protein>
    <recommendedName>
        <fullName evidence="2">pyridoxal kinase</fullName>
        <ecNumber evidence="2">2.7.1.35</ecNumber>
    </recommendedName>
</protein>
<dbReference type="CDD" id="cd01173">
    <property type="entry name" value="pyridoxal_pyridoxamine_kinase"/>
    <property type="match status" value="1"/>
</dbReference>
<dbReference type="InterPro" id="IPR029056">
    <property type="entry name" value="Ribokinase-like"/>
</dbReference>
<comment type="similarity">
    <text evidence="1">Belongs to the pyridoxine kinase family.</text>
</comment>
<dbReference type="AlphaFoldDB" id="A0A7H8QH76"/>
<evidence type="ECO:0000313" key="9">
    <source>
        <dbReference type="Proteomes" id="UP000509510"/>
    </source>
</evidence>
<dbReference type="NCBIfam" id="TIGR00687">
    <property type="entry name" value="pyridox_kin"/>
    <property type="match status" value="1"/>
</dbReference>
<reference evidence="9" key="1">
    <citation type="submission" date="2020-06" db="EMBL/GenBank/DDBJ databases">
        <title>A chromosome-scale genome assembly of Talaromyces rugulosus W13939.</title>
        <authorList>
            <person name="Wang B."/>
            <person name="Guo L."/>
            <person name="Ye K."/>
            <person name="Wang L."/>
        </authorList>
    </citation>
    <scope>NUCLEOTIDE SEQUENCE [LARGE SCALE GENOMIC DNA]</scope>
    <source>
        <strain evidence="9">W13939</strain>
    </source>
</reference>
<keyword evidence="9" id="KW-1185">Reference proteome</keyword>
<dbReference type="KEGG" id="trg:TRUGW13939_00397"/>
<dbReference type="Pfam" id="PF08543">
    <property type="entry name" value="Phos_pyr_kin"/>
    <property type="match status" value="1"/>
</dbReference>
<dbReference type="GO" id="GO:0005524">
    <property type="term" value="F:ATP binding"/>
    <property type="evidence" value="ECO:0007669"/>
    <property type="project" value="UniProtKB-KW"/>
</dbReference>
<name>A0A7H8QH76_TALRU</name>
<sequence length="364" mass="39634">MSGEQDMVPETKVLAIASHVSYGFVGNTMATYVMQSLGCEVAGINTVHFSNHTGYRQVKGTKTSAQEIRELYQGLAQSYLTDFDVLLSGYAPSAAAVEAVGDIAEDLKRRAESRPGSFFWILDPVMGDLGRLYVNEDVVPAYKKAIRHADLILPNQFEAEVLSGVKISTVADITAAISAIHATYSIPHVIVTSIQLSRLGSSTPTSTLTVIGSTIRSDGSPRLFSVDVPALDCNFNGTGDMFAALMVARLREAVFTASTTPQLKSTRSWVSPDDVASTDLPLATATEKVLSSMHYVLERTMEARTAELAAAADEQDDTDGSTDEQRQFRKHLRETKAGEVRLIRNVHALRSPKVIFRAREWQSS</sequence>
<dbReference type="RefSeq" id="XP_035339498.1">
    <property type="nucleotide sequence ID" value="XM_035483605.1"/>
</dbReference>
<evidence type="ECO:0000256" key="3">
    <source>
        <dbReference type="ARBA" id="ARBA00022679"/>
    </source>
</evidence>
<feature type="domain" description="Pyridoxamine kinase/Phosphomethylpyrimidine kinase" evidence="7">
    <location>
        <begin position="119"/>
        <end position="252"/>
    </location>
</feature>
<evidence type="ECO:0000259" key="7">
    <source>
        <dbReference type="Pfam" id="PF08543"/>
    </source>
</evidence>
<gene>
    <name evidence="8" type="ORF">TRUGW13939_00397</name>
</gene>
<dbReference type="Proteomes" id="UP000509510">
    <property type="component" value="Chromosome I"/>
</dbReference>
<dbReference type="InterPro" id="IPR004625">
    <property type="entry name" value="PyrdxlKinase"/>
</dbReference>
<keyword evidence="4" id="KW-0547">Nucleotide-binding</keyword>
<evidence type="ECO:0000313" key="8">
    <source>
        <dbReference type="EMBL" id="QKX53319.1"/>
    </source>
</evidence>
<dbReference type="PANTHER" id="PTHR10534">
    <property type="entry name" value="PYRIDOXAL KINASE"/>
    <property type="match status" value="1"/>
</dbReference>
<dbReference type="Gene3D" id="3.40.1190.20">
    <property type="match status" value="1"/>
</dbReference>
<dbReference type="GO" id="GO:0005829">
    <property type="term" value="C:cytosol"/>
    <property type="evidence" value="ECO:0007669"/>
    <property type="project" value="TreeGrafter"/>
</dbReference>
<dbReference type="InterPro" id="IPR013749">
    <property type="entry name" value="PM/HMP-P_kinase-1"/>
</dbReference>
<evidence type="ECO:0000256" key="6">
    <source>
        <dbReference type="ARBA" id="ARBA00022840"/>
    </source>
</evidence>
<dbReference type="GeneID" id="55987910"/>
<proteinExistence type="inferred from homology"/>
<accession>A0A7H8QH76</accession>
<dbReference type="EC" id="2.7.1.35" evidence="2"/>
<dbReference type="EMBL" id="CP055898">
    <property type="protein sequence ID" value="QKX53319.1"/>
    <property type="molecule type" value="Genomic_DNA"/>
</dbReference>
<evidence type="ECO:0000256" key="1">
    <source>
        <dbReference type="ARBA" id="ARBA00008805"/>
    </source>
</evidence>
<keyword evidence="6" id="KW-0067">ATP-binding</keyword>
<dbReference type="GO" id="GO:0008478">
    <property type="term" value="F:pyridoxal kinase activity"/>
    <property type="evidence" value="ECO:0007669"/>
    <property type="project" value="UniProtKB-EC"/>
</dbReference>
<organism evidence="8 9">
    <name type="scientific">Talaromyces rugulosus</name>
    <name type="common">Penicillium rugulosum</name>
    <dbReference type="NCBI Taxonomy" id="121627"/>
    <lineage>
        <taxon>Eukaryota</taxon>
        <taxon>Fungi</taxon>
        <taxon>Dikarya</taxon>
        <taxon>Ascomycota</taxon>
        <taxon>Pezizomycotina</taxon>
        <taxon>Eurotiomycetes</taxon>
        <taxon>Eurotiomycetidae</taxon>
        <taxon>Eurotiales</taxon>
        <taxon>Trichocomaceae</taxon>
        <taxon>Talaromyces</taxon>
        <taxon>Talaromyces sect. Islandici</taxon>
    </lineage>
</organism>
<evidence type="ECO:0000256" key="2">
    <source>
        <dbReference type="ARBA" id="ARBA00012104"/>
    </source>
</evidence>
<keyword evidence="3" id="KW-0808">Transferase</keyword>
<dbReference type="GO" id="GO:0009443">
    <property type="term" value="P:pyridoxal 5'-phosphate salvage"/>
    <property type="evidence" value="ECO:0007669"/>
    <property type="project" value="InterPro"/>
</dbReference>
<dbReference type="PANTHER" id="PTHR10534:SF2">
    <property type="entry name" value="PYRIDOXAL KINASE"/>
    <property type="match status" value="1"/>
</dbReference>
<dbReference type="SUPFAM" id="SSF53613">
    <property type="entry name" value="Ribokinase-like"/>
    <property type="match status" value="1"/>
</dbReference>